<keyword evidence="2" id="KW-0238">DNA-binding</keyword>
<evidence type="ECO:0000313" key="6">
    <source>
        <dbReference type="EMBL" id="RUO51900.1"/>
    </source>
</evidence>
<gene>
    <name evidence="6" type="primary">hutC</name>
    <name evidence="6" type="ORF">CWI69_09655</name>
</gene>
<dbReference type="SMART" id="SM00345">
    <property type="entry name" value="HTH_GNTR"/>
    <property type="match status" value="1"/>
</dbReference>
<dbReference type="OrthoDB" id="9808698at2"/>
<keyword evidence="7" id="KW-1185">Reference proteome</keyword>
<dbReference type="SUPFAM" id="SSF46785">
    <property type="entry name" value="Winged helix' DNA-binding domain"/>
    <property type="match status" value="1"/>
</dbReference>
<dbReference type="InterPro" id="IPR036388">
    <property type="entry name" value="WH-like_DNA-bd_sf"/>
</dbReference>
<keyword evidence="1" id="KW-0805">Transcription regulation</keyword>
<dbReference type="Proteomes" id="UP000287198">
    <property type="component" value="Unassembled WGS sequence"/>
</dbReference>
<evidence type="ECO:0000313" key="7">
    <source>
        <dbReference type="Proteomes" id="UP000287198"/>
    </source>
</evidence>
<dbReference type="InterPro" id="IPR036390">
    <property type="entry name" value="WH_DNA-bd_sf"/>
</dbReference>
<dbReference type="GO" id="GO:0003677">
    <property type="term" value="F:DNA binding"/>
    <property type="evidence" value="ECO:0007669"/>
    <property type="project" value="UniProtKB-UniRule"/>
</dbReference>
<dbReference type="PRINTS" id="PR00035">
    <property type="entry name" value="HTHGNTR"/>
</dbReference>
<protein>
    <recommendedName>
        <fullName evidence="4">Histidine utilization repressor</fullName>
    </recommendedName>
</protein>
<evidence type="ECO:0000256" key="1">
    <source>
        <dbReference type="ARBA" id="ARBA00023015"/>
    </source>
</evidence>
<sequence>MAKFSAIKQHIYSKIASGEWPEHHPVSSENALAQQFKVSRMTARRALQELSDEGLVIRTKGSGTFVAPIKSQTSFMAIRNIADEIRARQHDYHSQVHVLRKEAASDLVAEMLKLTPGATVYHSVISHYENELPVQVEERYVNPAMASAYLQQDYQQLTPHEYLCEVSPLTEASHEIEAVSPSPQICQWLKLTRPEPCLRIHRRTWSADGVVTYAILTHPGSRFSLGGHLQFGAVPAVPQESEL</sequence>
<dbReference type="GO" id="GO:0003700">
    <property type="term" value="F:DNA-binding transcription factor activity"/>
    <property type="evidence" value="ECO:0007669"/>
    <property type="project" value="UniProtKB-UniRule"/>
</dbReference>
<dbReference type="SMART" id="SM00866">
    <property type="entry name" value="UTRA"/>
    <property type="match status" value="1"/>
</dbReference>
<evidence type="ECO:0000256" key="3">
    <source>
        <dbReference type="ARBA" id="ARBA00023163"/>
    </source>
</evidence>
<dbReference type="InterPro" id="IPR010248">
    <property type="entry name" value="His_ut_repres"/>
</dbReference>
<dbReference type="InterPro" id="IPR000524">
    <property type="entry name" value="Tscrpt_reg_HTH_GntR"/>
</dbReference>
<dbReference type="InterPro" id="IPR028978">
    <property type="entry name" value="Chorismate_lyase_/UTRA_dom_sf"/>
</dbReference>
<dbReference type="InterPro" id="IPR011663">
    <property type="entry name" value="UTRA"/>
</dbReference>
<dbReference type="Pfam" id="PF00392">
    <property type="entry name" value="GntR"/>
    <property type="match status" value="1"/>
</dbReference>
<dbReference type="CDD" id="cd07377">
    <property type="entry name" value="WHTH_GntR"/>
    <property type="match status" value="1"/>
</dbReference>
<comment type="caution">
    <text evidence="6">The sequence shown here is derived from an EMBL/GenBank/DDBJ whole genome shotgun (WGS) entry which is preliminary data.</text>
</comment>
<dbReference type="PANTHER" id="PTHR44846">
    <property type="entry name" value="MANNOSYL-D-GLYCERATE TRANSPORT/METABOLISM SYSTEM REPRESSOR MNGR-RELATED"/>
    <property type="match status" value="1"/>
</dbReference>
<keyword evidence="3" id="KW-0804">Transcription</keyword>
<dbReference type="EMBL" id="PIPW01000003">
    <property type="protein sequence ID" value="RUO51900.1"/>
    <property type="molecule type" value="Genomic_DNA"/>
</dbReference>
<evidence type="ECO:0000256" key="4">
    <source>
        <dbReference type="NCBIfam" id="TIGR02018"/>
    </source>
</evidence>
<evidence type="ECO:0000259" key="5">
    <source>
        <dbReference type="PROSITE" id="PS50949"/>
    </source>
</evidence>
<dbReference type="RefSeq" id="WP_126764005.1">
    <property type="nucleotide sequence ID" value="NZ_JBHLTZ010000010.1"/>
</dbReference>
<dbReference type="FunFam" id="1.10.10.10:FF:000079">
    <property type="entry name" value="GntR family transcriptional regulator"/>
    <property type="match status" value="1"/>
</dbReference>
<dbReference type="PANTHER" id="PTHR44846:SF16">
    <property type="entry name" value="TRANSCRIPTIONAL REGULATOR PHNF-RELATED"/>
    <property type="match status" value="1"/>
</dbReference>
<dbReference type="Gene3D" id="1.10.10.10">
    <property type="entry name" value="Winged helix-like DNA-binding domain superfamily/Winged helix DNA-binding domain"/>
    <property type="match status" value="1"/>
</dbReference>
<dbReference type="InterPro" id="IPR050679">
    <property type="entry name" value="Bact_HTH_transcr_reg"/>
</dbReference>
<dbReference type="Pfam" id="PF07702">
    <property type="entry name" value="UTRA"/>
    <property type="match status" value="1"/>
</dbReference>
<evidence type="ECO:0000256" key="2">
    <source>
        <dbReference type="ARBA" id="ARBA00023125"/>
    </source>
</evidence>
<reference evidence="7" key="1">
    <citation type="journal article" date="2018" name="Front. Microbiol.">
        <title>Genome-Based Analysis Reveals the Taxonomy and Diversity of the Family Idiomarinaceae.</title>
        <authorList>
            <person name="Liu Y."/>
            <person name="Lai Q."/>
            <person name="Shao Z."/>
        </authorList>
    </citation>
    <scope>NUCLEOTIDE SEQUENCE [LARGE SCALE GENOMIC DNA]</scope>
    <source>
        <strain evidence="7">BH195</strain>
    </source>
</reference>
<dbReference type="GO" id="GO:0006547">
    <property type="term" value="P:L-histidine metabolic process"/>
    <property type="evidence" value="ECO:0007669"/>
    <property type="project" value="UniProtKB-UniRule"/>
</dbReference>
<organism evidence="6 7">
    <name type="scientific">Pseudidiomarina halophila</name>
    <dbReference type="NCBI Taxonomy" id="1449799"/>
    <lineage>
        <taxon>Bacteria</taxon>
        <taxon>Pseudomonadati</taxon>
        <taxon>Pseudomonadota</taxon>
        <taxon>Gammaproteobacteria</taxon>
        <taxon>Alteromonadales</taxon>
        <taxon>Idiomarinaceae</taxon>
        <taxon>Pseudidiomarina</taxon>
    </lineage>
</organism>
<feature type="domain" description="HTH gntR-type" evidence="5">
    <location>
        <begin position="1"/>
        <end position="69"/>
    </location>
</feature>
<accession>A0A432XT64</accession>
<dbReference type="Gene3D" id="3.40.1410.10">
    <property type="entry name" value="Chorismate lyase-like"/>
    <property type="match status" value="1"/>
</dbReference>
<proteinExistence type="predicted"/>
<dbReference type="GO" id="GO:0045892">
    <property type="term" value="P:negative regulation of DNA-templated transcription"/>
    <property type="evidence" value="ECO:0007669"/>
    <property type="project" value="UniProtKB-UniRule"/>
</dbReference>
<dbReference type="AlphaFoldDB" id="A0A432XT64"/>
<name>A0A432XT64_9GAMM</name>
<dbReference type="PROSITE" id="PS50949">
    <property type="entry name" value="HTH_GNTR"/>
    <property type="match status" value="1"/>
</dbReference>
<dbReference type="NCBIfam" id="TIGR02018">
    <property type="entry name" value="his_ut_repres"/>
    <property type="match status" value="1"/>
</dbReference>
<dbReference type="SUPFAM" id="SSF64288">
    <property type="entry name" value="Chorismate lyase-like"/>
    <property type="match status" value="1"/>
</dbReference>